<keyword evidence="5" id="KW-0012">Acyltransferase</keyword>
<dbReference type="GO" id="GO:0016746">
    <property type="term" value="F:acyltransferase activity"/>
    <property type="evidence" value="ECO:0007669"/>
    <property type="project" value="UniProtKB-KW"/>
</dbReference>
<evidence type="ECO:0000256" key="1">
    <source>
        <dbReference type="ARBA" id="ARBA00004752"/>
    </source>
</evidence>
<dbReference type="GO" id="GO:0018104">
    <property type="term" value="P:peptidoglycan-protein cross-linking"/>
    <property type="evidence" value="ECO:0007669"/>
    <property type="project" value="TreeGrafter"/>
</dbReference>
<feature type="signal peptide" evidence="9">
    <location>
        <begin position="1"/>
        <end position="23"/>
    </location>
</feature>
<keyword evidence="6 7" id="KW-0961">Cell wall biogenesis/degradation</keyword>
<evidence type="ECO:0000256" key="4">
    <source>
        <dbReference type="ARBA" id="ARBA00022984"/>
    </source>
</evidence>
<feature type="active site" description="Proton donor/acceptor" evidence="7">
    <location>
        <position position="315"/>
    </location>
</feature>
<dbReference type="CDD" id="cd13432">
    <property type="entry name" value="LDT_IgD_like_2"/>
    <property type="match status" value="1"/>
</dbReference>
<gene>
    <name evidence="11" type="ORF">SAMN05421811_10845</name>
</gene>
<dbReference type="PANTHER" id="PTHR30582:SF2">
    <property type="entry name" value="L,D-TRANSPEPTIDASE YCIB-RELATED"/>
    <property type="match status" value="1"/>
</dbReference>
<evidence type="ECO:0000259" key="10">
    <source>
        <dbReference type="PROSITE" id="PS52029"/>
    </source>
</evidence>
<evidence type="ECO:0000256" key="3">
    <source>
        <dbReference type="ARBA" id="ARBA00022960"/>
    </source>
</evidence>
<evidence type="ECO:0000313" key="11">
    <source>
        <dbReference type="EMBL" id="SEU24131.1"/>
    </source>
</evidence>
<dbReference type="PANTHER" id="PTHR30582">
    <property type="entry name" value="L,D-TRANSPEPTIDASE"/>
    <property type="match status" value="1"/>
</dbReference>
<dbReference type="Pfam" id="PF03734">
    <property type="entry name" value="YkuD"/>
    <property type="match status" value="1"/>
</dbReference>
<dbReference type="UniPathway" id="UPA00219"/>
<dbReference type="Pfam" id="PF17964">
    <property type="entry name" value="Big_10"/>
    <property type="match status" value="1"/>
</dbReference>
<dbReference type="InterPro" id="IPR005490">
    <property type="entry name" value="LD_TPept_cat_dom"/>
</dbReference>
<dbReference type="GO" id="GO:0005576">
    <property type="term" value="C:extracellular region"/>
    <property type="evidence" value="ECO:0007669"/>
    <property type="project" value="TreeGrafter"/>
</dbReference>
<dbReference type="GO" id="GO:0071972">
    <property type="term" value="F:peptidoglycan L,D-transpeptidase activity"/>
    <property type="evidence" value="ECO:0007669"/>
    <property type="project" value="TreeGrafter"/>
</dbReference>
<protein>
    <submittedName>
        <fullName evidence="11">Lipoprotein-anchoring transpeptidase ErfK/SrfK</fullName>
    </submittedName>
</protein>
<dbReference type="RefSeq" id="WP_091085498.1">
    <property type="nucleotide sequence ID" value="NZ_FOHX01000008.1"/>
</dbReference>
<comment type="pathway">
    <text evidence="1 7">Cell wall biogenesis; peptidoglycan biosynthesis.</text>
</comment>
<dbReference type="InterPro" id="IPR038063">
    <property type="entry name" value="Transpep_catalytic_dom"/>
</dbReference>
<feature type="active site" description="Nucleophile" evidence="7">
    <location>
        <position position="333"/>
    </location>
</feature>
<keyword evidence="4 7" id="KW-0573">Peptidoglycan synthesis</keyword>
<dbReference type="Gene3D" id="2.60.40.3710">
    <property type="match status" value="1"/>
</dbReference>
<dbReference type="PROSITE" id="PS51257">
    <property type="entry name" value="PROKAR_LIPOPROTEIN"/>
    <property type="match status" value="1"/>
</dbReference>
<dbReference type="InterPro" id="IPR050979">
    <property type="entry name" value="LD-transpeptidase"/>
</dbReference>
<evidence type="ECO:0000256" key="6">
    <source>
        <dbReference type="ARBA" id="ARBA00023316"/>
    </source>
</evidence>
<keyword evidence="3 7" id="KW-0133">Cell shape</keyword>
<evidence type="ECO:0000256" key="2">
    <source>
        <dbReference type="ARBA" id="ARBA00022679"/>
    </source>
</evidence>
<accession>A0A1I0KHT0</accession>
<dbReference type="EMBL" id="FOHX01000008">
    <property type="protein sequence ID" value="SEU24131.1"/>
    <property type="molecule type" value="Genomic_DNA"/>
</dbReference>
<dbReference type="STRING" id="568860.SAMN05421811_10845"/>
<keyword evidence="11" id="KW-0449">Lipoprotein</keyword>
<dbReference type="Gene3D" id="2.60.40.3780">
    <property type="match status" value="1"/>
</dbReference>
<dbReference type="GO" id="GO:0071555">
    <property type="term" value="P:cell wall organization"/>
    <property type="evidence" value="ECO:0007669"/>
    <property type="project" value="UniProtKB-UniRule"/>
</dbReference>
<sequence length="406" mass="43800">MRTGGTLLLSACTAVLLLTAACAPGEPGTPQRQGQPGAPARLLITPAHGARKVAPDTGISVKVTDGQVTGVIVTDADGRQISGGAGADGTWRPQWPLKPSTAYTVRVRAVGTDGRQVTERATFTTLKPARVLDSGLSPVDGERVGVGMPIQLILTKPVAAREDRAAVERALTVEMSKPVEGSWSWVSDREVQYRPRSYWPSGEEVTVVAHLAGLRVGRGTWGVKDRRVTFTVGAEHITKIRNGTHRAVVRKNGKVVRTIPISLGKPGFESWSGTMIAQEKAPDILMDSATIGLPGLYRTRTKWNIRMTYSGMFFHAAPWSVGDQGHRNVSHGCVNASTSHAHWFYNFTQRGDIIKIVGTKHKLQFGNGPTPWTKTWDQWRAGSALYTPDAPATPAAPDDSHRPSDA</sequence>
<dbReference type="OrthoDB" id="5242354at2"/>
<keyword evidence="2" id="KW-0808">Transferase</keyword>
<dbReference type="AlphaFoldDB" id="A0A1I0KHT0"/>
<dbReference type="Gene3D" id="2.40.440.10">
    <property type="entry name" value="L,D-transpeptidase catalytic domain-like"/>
    <property type="match status" value="1"/>
</dbReference>
<feature type="region of interest" description="Disordered" evidence="8">
    <location>
        <begin position="385"/>
        <end position="406"/>
    </location>
</feature>
<dbReference type="InterPro" id="IPR041280">
    <property type="entry name" value="Big_10"/>
</dbReference>
<proteinExistence type="predicted"/>
<keyword evidence="9" id="KW-0732">Signal</keyword>
<dbReference type="CDD" id="cd16913">
    <property type="entry name" value="YkuD_like"/>
    <property type="match status" value="1"/>
</dbReference>
<evidence type="ECO:0000256" key="9">
    <source>
        <dbReference type="SAM" id="SignalP"/>
    </source>
</evidence>
<name>A0A1I0KHT0_9ACTN</name>
<evidence type="ECO:0000256" key="5">
    <source>
        <dbReference type="ARBA" id="ARBA00023315"/>
    </source>
</evidence>
<feature type="chain" id="PRO_5011646409" evidence="9">
    <location>
        <begin position="24"/>
        <end position="406"/>
    </location>
</feature>
<dbReference type="GO" id="GO:0008360">
    <property type="term" value="P:regulation of cell shape"/>
    <property type="evidence" value="ECO:0007669"/>
    <property type="project" value="UniProtKB-UniRule"/>
</dbReference>
<dbReference type="Proteomes" id="UP000199361">
    <property type="component" value="Unassembled WGS sequence"/>
</dbReference>
<evidence type="ECO:0000256" key="7">
    <source>
        <dbReference type="PROSITE-ProRule" id="PRU01373"/>
    </source>
</evidence>
<evidence type="ECO:0000256" key="8">
    <source>
        <dbReference type="SAM" id="MobiDB-lite"/>
    </source>
</evidence>
<feature type="compositionally biased region" description="Low complexity" evidence="8">
    <location>
        <begin position="387"/>
        <end position="397"/>
    </location>
</feature>
<feature type="domain" description="L,D-TPase catalytic" evidence="10">
    <location>
        <begin position="236"/>
        <end position="357"/>
    </location>
</feature>
<dbReference type="SUPFAM" id="SSF141523">
    <property type="entry name" value="L,D-transpeptidase catalytic domain-like"/>
    <property type="match status" value="1"/>
</dbReference>
<reference evidence="11 12" key="1">
    <citation type="submission" date="2016-10" db="EMBL/GenBank/DDBJ databases">
        <authorList>
            <person name="de Groot N.N."/>
        </authorList>
    </citation>
    <scope>NUCLEOTIDE SEQUENCE [LARGE SCALE GENOMIC DNA]</scope>
    <source>
        <strain evidence="11 12">CGMCC 4.5598</strain>
    </source>
</reference>
<evidence type="ECO:0000313" key="12">
    <source>
        <dbReference type="Proteomes" id="UP000199361"/>
    </source>
</evidence>
<keyword evidence="12" id="KW-1185">Reference proteome</keyword>
<dbReference type="PROSITE" id="PS52029">
    <property type="entry name" value="LD_TPASE"/>
    <property type="match status" value="1"/>
</dbReference>
<organism evidence="11 12">
    <name type="scientific">Nonomuraea wenchangensis</name>
    <dbReference type="NCBI Taxonomy" id="568860"/>
    <lineage>
        <taxon>Bacteria</taxon>
        <taxon>Bacillati</taxon>
        <taxon>Actinomycetota</taxon>
        <taxon>Actinomycetes</taxon>
        <taxon>Streptosporangiales</taxon>
        <taxon>Streptosporangiaceae</taxon>
        <taxon>Nonomuraea</taxon>
    </lineage>
</organism>